<organism evidence="6 7">
    <name type="scientific">Candidatus Sulfomarinibacter kjeldsenii</name>
    <dbReference type="NCBI Taxonomy" id="2885994"/>
    <lineage>
        <taxon>Bacteria</taxon>
        <taxon>Pseudomonadati</taxon>
        <taxon>Acidobacteriota</taxon>
        <taxon>Thermoanaerobaculia</taxon>
        <taxon>Thermoanaerobaculales</taxon>
        <taxon>Candidatus Sulfomarinibacteraceae</taxon>
        <taxon>Candidatus Sulfomarinibacter</taxon>
    </lineage>
</organism>
<dbReference type="GO" id="GO:0046872">
    <property type="term" value="F:metal ion binding"/>
    <property type="evidence" value="ECO:0007669"/>
    <property type="project" value="UniProtKB-KW"/>
</dbReference>
<dbReference type="InterPro" id="IPR001279">
    <property type="entry name" value="Metallo-B-lactamas"/>
</dbReference>
<dbReference type="EMBL" id="JACXWA010000090">
    <property type="protein sequence ID" value="MBD3870799.1"/>
    <property type="molecule type" value="Genomic_DNA"/>
</dbReference>
<dbReference type="SMART" id="SM00849">
    <property type="entry name" value="Lactamase_B"/>
    <property type="match status" value="1"/>
</dbReference>
<dbReference type="SUPFAM" id="SSF56281">
    <property type="entry name" value="Metallo-hydrolase/oxidoreductase"/>
    <property type="match status" value="1"/>
</dbReference>
<sequence length="217" mass="23071">MTASLFLDVFAVGPIQANCVLLGDADASELVVIDPGEEAEKIADRVRESGLRPTMILHTHGHLDHVGGTFELAKLLGGELPIGLHPDEIQLYRNAPLQAQMFGLEVEAPPEPDLMLRHGETVAVGELELEVRHTPGHSPGGVCFVVSGAAEPVVIVGDVLFDGSIGRTDLMGGSFPVLEQSIREQLYTLPDDTRVVCGHGPDTTIGQERASNPFVSG</sequence>
<evidence type="ECO:0000259" key="5">
    <source>
        <dbReference type="SMART" id="SM00849"/>
    </source>
</evidence>
<dbReference type="InterPro" id="IPR036866">
    <property type="entry name" value="RibonucZ/Hydroxyglut_hydro"/>
</dbReference>
<gene>
    <name evidence="6" type="ORF">IFJ97_05500</name>
</gene>
<feature type="domain" description="Metallo-beta-lactamase" evidence="5">
    <location>
        <begin position="16"/>
        <end position="199"/>
    </location>
</feature>
<dbReference type="Proteomes" id="UP000598633">
    <property type="component" value="Unassembled WGS sequence"/>
</dbReference>
<reference evidence="6 7" key="1">
    <citation type="submission" date="2020-08" db="EMBL/GenBank/DDBJ databases">
        <title>Acidobacteriota in marine sediments use diverse sulfur dissimilation pathways.</title>
        <authorList>
            <person name="Wasmund K."/>
        </authorList>
    </citation>
    <scope>NUCLEOTIDE SEQUENCE [LARGE SCALE GENOMIC DNA]</scope>
    <source>
        <strain evidence="6">MAG AM3-A</strain>
    </source>
</reference>
<comment type="cofactor">
    <cofactor evidence="1">
        <name>Zn(2+)</name>
        <dbReference type="ChEBI" id="CHEBI:29105"/>
    </cofactor>
</comment>
<keyword evidence="2" id="KW-0479">Metal-binding</keyword>
<dbReference type="GO" id="GO:0016787">
    <property type="term" value="F:hydrolase activity"/>
    <property type="evidence" value="ECO:0007669"/>
    <property type="project" value="UniProtKB-KW"/>
</dbReference>
<evidence type="ECO:0000256" key="3">
    <source>
        <dbReference type="ARBA" id="ARBA00022801"/>
    </source>
</evidence>
<comment type="caution">
    <text evidence="6">The sequence shown here is derived from an EMBL/GenBank/DDBJ whole genome shotgun (WGS) entry which is preliminary data.</text>
</comment>
<dbReference type="PANTHER" id="PTHR46233">
    <property type="entry name" value="HYDROXYACYLGLUTATHIONE HYDROLASE GLOC"/>
    <property type="match status" value="1"/>
</dbReference>
<dbReference type="PANTHER" id="PTHR46233:SF3">
    <property type="entry name" value="HYDROXYACYLGLUTATHIONE HYDROLASE GLOC"/>
    <property type="match status" value="1"/>
</dbReference>
<dbReference type="Gene3D" id="3.60.15.10">
    <property type="entry name" value="Ribonuclease Z/Hydroxyacylglutathione hydrolase-like"/>
    <property type="match status" value="1"/>
</dbReference>
<accession>A0A8J7CGG5</accession>
<keyword evidence="4" id="KW-0862">Zinc</keyword>
<proteinExistence type="predicted"/>
<dbReference type="Pfam" id="PF00753">
    <property type="entry name" value="Lactamase_B"/>
    <property type="match status" value="1"/>
</dbReference>
<evidence type="ECO:0000313" key="6">
    <source>
        <dbReference type="EMBL" id="MBD3870799.1"/>
    </source>
</evidence>
<dbReference type="AlphaFoldDB" id="A0A8J7CGG5"/>
<keyword evidence="3" id="KW-0378">Hydrolase</keyword>
<name>A0A8J7CGG5_9BACT</name>
<evidence type="ECO:0000256" key="4">
    <source>
        <dbReference type="ARBA" id="ARBA00022833"/>
    </source>
</evidence>
<protein>
    <submittedName>
        <fullName evidence="6">MBL fold metallo-hydrolase</fullName>
    </submittedName>
</protein>
<evidence type="ECO:0000313" key="7">
    <source>
        <dbReference type="Proteomes" id="UP000598633"/>
    </source>
</evidence>
<evidence type="ECO:0000256" key="2">
    <source>
        <dbReference type="ARBA" id="ARBA00022723"/>
    </source>
</evidence>
<dbReference type="InterPro" id="IPR051453">
    <property type="entry name" value="MBL_Glyoxalase_II"/>
</dbReference>
<evidence type="ECO:0000256" key="1">
    <source>
        <dbReference type="ARBA" id="ARBA00001947"/>
    </source>
</evidence>